<comment type="caution">
    <text evidence="2">The sequence shown here is derived from an EMBL/GenBank/DDBJ whole genome shotgun (WGS) entry which is preliminary data.</text>
</comment>
<name>A0ABT1TN31_9GAMM</name>
<dbReference type="RefSeq" id="WP_256605460.1">
    <property type="nucleotide sequence ID" value="NZ_JANIBL010000003.1"/>
</dbReference>
<accession>A0ABT1TN31</accession>
<dbReference type="EMBL" id="JANIBL010000003">
    <property type="protein sequence ID" value="MCQ8116185.1"/>
    <property type="molecule type" value="Genomic_DNA"/>
</dbReference>
<organism evidence="2 3">
    <name type="scientific">Methylomonas rosea</name>
    <dbReference type="NCBI Taxonomy" id="2952227"/>
    <lineage>
        <taxon>Bacteria</taxon>
        <taxon>Pseudomonadati</taxon>
        <taxon>Pseudomonadota</taxon>
        <taxon>Gammaproteobacteria</taxon>
        <taxon>Methylococcales</taxon>
        <taxon>Methylococcaceae</taxon>
        <taxon>Methylomonas</taxon>
    </lineage>
</organism>
<sequence length="159" mass="17153">MDTNKPLLSALFFIGLSFWGIQLAQAATTENTLNPLESFKTILPDLPSAYQEQPSTPAADKPLQDYALTLFTRVKTGAVATFQQALSEIQGLGDIVSQTGFLGLLGTVFHPVIDESKTAELKAALPTAAWFFLSGMLGILGLKKRSNLLDTKSVLNPVR</sequence>
<dbReference type="Proteomes" id="UP001524570">
    <property type="component" value="Unassembled WGS sequence"/>
</dbReference>
<keyword evidence="3" id="KW-1185">Reference proteome</keyword>
<evidence type="ECO:0000313" key="3">
    <source>
        <dbReference type="Proteomes" id="UP001524570"/>
    </source>
</evidence>
<evidence type="ECO:0000256" key="1">
    <source>
        <dbReference type="SAM" id="Phobius"/>
    </source>
</evidence>
<keyword evidence="1" id="KW-1133">Transmembrane helix</keyword>
<reference evidence="2 3" key="1">
    <citation type="submission" date="2022-07" db="EMBL/GenBank/DDBJ databases">
        <title>Methylomonas rivi sp. nov., Methylomonas rosea sp. nov., Methylomonas aureus sp. nov. and Methylomonas subterranea sp. nov., four novel methanotrophs isolated from a freshwater creek and the deep terrestrial subsurface.</title>
        <authorList>
            <person name="Abin C."/>
            <person name="Sankaranarayanan K."/>
            <person name="Garner C."/>
            <person name="Sindelar R."/>
            <person name="Kotary K."/>
            <person name="Garner R."/>
            <person name="Barclay S."/>
            <person name="Lawson P."/>
            <person name="Krumholz L."/>
        </authorList>
    </citation>
    <scope>NUCLEOTIDE SEQUENCE [LARGE SCALE GENOMIC DNA]</scope>
    <source>
        <strain evidence="2 3">WSC-7</strain>
    </source>
</reference>
<protein>
    <submittedName>
        <fullName evidence="2">Uncharacterized protein</fullName>
    </submittedName>
</protein>
<gene>
    <name evidence="2" type="ORF">NP589_02030</name>
</gene>
<proteinExistence type="predicted"/>
<feature type="transmembrane region" description="Helical" evidence="1">
    <location>
        <begin position="123"/>
        <end position="142"/>
    </location>
</feature>
<evidence type="ECO:0000313" key="2">
    <source>
        <dbReference type="EMBL" id="MCQ8116185.1"/>
    </source>
</evidence>
<keyword evidence="1" id="KW-0812">Transmembrane</keyword>
<keyword evidence="1" id="KW-0472">Membrane</keyword>